<evidence type="ECO:0000256" key="3">
    <source>
        <dbReference type="ARBA" id="ARBA00023237"/>
    </source>
</evidence>
<feature type="chain" id="PRO_5012500005" evidence="5">
    <location>
        <begin position="19"/>
        <end position="307"/>
    </location>
</feature>
<dbReference type="Gene3D" id="3.30.1330.60">
    <property type="entry name" value="OmpA-like domain"/>
    <property type="match status" value="1"/>
</dbReference>
<protein>
    <submittedName>
        <fullName evidence="7">OmpA-OmpF porin, OOP family</fullName>
    </submittedName>
</protein>
<dbReference type="Proteomes" id="UP000184074">
    <property type="component" value="Unassembled WGS sequence"/>
</dbReference>
<dbReference type="AlphaFoldDB" id="A0A1M5Q020"/>
<dbReference type="InterPro" id="IPR036737">
    <property type="entry name" value="OmpA-like_sf"/>
</dbReference>
<proteinExistence type="predicted"/>
<dbReference type="CDD" id="cd07185">
    <property type="entry name" value="OmpA_C-like"/>
    <property type="match status" value="1"/>
</dbReference>
<evidence type="ECO:0000256" key="2">
    <source>
        <dbReference type="ARBA" id="ARBA00023136"/>
    </source>
</evidence>
<gene>
    <name evidence="7" type="ORF">SAMN05444003_1928</name>
</gene>
<accession>A0A1M5Q020</accession>
<feature type="signal peptide" evidence="5">
    <location>
        <begin position="1"/>
        <end position="18"/>
    </location>
</feature>
<dbReference type="EMBL" id="FQXB01000002">
    <property type="protein sequence ID" value="SHH06813.1"/>
    <property type="molecule type" value="Genomic_DNA"/>
</dbReference>
<evidence type="ECO:0000259" key="6">
    <source>
        <dbReference type="PROSITE" id="PS51123"/>
    </source>
</evidence>
<dbReference type="Pfam" id="PF00691">
    <property type="entry name" value="OmpA"/>
    <property type="match status" value="1"/>
</dbReference>
<evidence type="ECO:0000256" key="1">
    <source>
        <dbReference type="ARBA" id="ARBA00004442"/>
    </source>
</evidence>
<dbReference type="PANTHER" id="PTHR30329:SF21">
    <property type="entry name" value="LIPOPROTEIN YIAD-RELATED"/>
    <property type="match status" value="1"/>
</dbReference>
<dbReference type="RefSeq" id="WP_072900708.1">
    <property type="nucleotide sequence ID" value="NZ_FQXB01000002.1"/>
</dbReference>
<feature type="domain" description="OmpA-like" evidence="6">
    <location>
        <begin position="187"/>
        <end position="306"/>
    </location>
</feature>
<comment type="subcellular location">
    <subcellularLocation>
        <location evidence="1">Cell outer membrane</location>
    </subcellularLocation>
</comment>
<keyword evidence="3" id="KW-0998">Cell outer membrane</keyword>
<dbReference type="STRING" id="1508389.SAMN05444003_1928"/>
<keyword evidence="5" id="KW-0732">Signal</keyword>
<organism evidence="7 8">
    <name type="scientific">Cognatiyoonia sediminum</name>
    <dbReference type="NCBI Taxonomy" id="1508389"/>
    <lineage>
        <taxon>Bacteria</taxon>
        <taxon>Pseudomonadati</taxon>
        <taxon>Pseudomonadota</taxon>
        <taxon>Alphaproteobacteria</taxon>
        <taxon>Rhodobacterales</taxon>
        <taxon>Paracoccaceae</taxon>
        <taxon>Cognatiyoonia</taxon>
    </lineage>
</organism>
<keyword evidence="8" id="KW-1185">Reference proteome</keyword>
<evidence type="ECO:0000313" key="7">
    <source>
        <dbReference type="EMBL" id="SHH06813.1"/>
    </source>
</evidence>
<keyword evidence="2 4" id="KW-0472">Membrane</keyword>
<dbReference type="PROSITE" id="PS51123">
    <property type="entry name" value="OMPA_2"/>
    <property type="match status" value="1"/>
</dbReference>
<dbReference type="InterPro" id="IPR006664">
    <property type="entry name" value="OMP_bac"/>
</dbReference>
<evidence type="ECO:0000256" key="5">
    <source>
        <dbReference type="SAM" id="SignalP"/>
    </source>
</evidence>
<sequence>MKVWGLLFLALIAAPALAQDLRLPSNAELTFEEVIPDLGGRLPKAAWDGASVPSISVDGDFVNRSWRLESSGLSSAQIMRSIREQLANARFGTLLDCEARECGGFDFRFAIDVIRPPHMEVNLADYRFLSAKRDDLGILVLTSRTKGAGYLQITQIGASAQDSVIETTEAPTQGFQSTESDLSIEAQLEQFGRAVLEGLEFERGSSQLGAGPFESLEELATLLRARPSLEVALVGHTDSEGSLNGNIALSKRRAGSVLERLATDLGVSRQQMEAEGMGYLSPLANNLTSEGREANRRVEVIITSTDG</sequence>
<dbReference type="InterPro" id="IPR006665">
    <property type="entry name" value="OmpA-like"/>
</dbReference>
<reference evidence="7 8" key="1">
    <citation type="submission" date="2016-11" db="EMBL/GenBank/DDBJ databases">
        <authorList>
            <person name="Jaros S."/>
            <person name="Januszkiewicz K."/>
            <person name="Wedrychowicz H."/>
        </authorList>
    </citation>
    <scope>NUCLEOTIDE SEQUENCE [LARGE SCALE GENOMIC DNA]</scope>
    <source>
        <strain evidence="7 8">DSM 28715</strain>
    </source>
</reference>
<dbReference type="GO" id="GO:0009279">
    <property type="term" value="C:cell outer membrane"/>
    <property type="evidence" value="ECO:0007669"/>
    <property type="project" value="UniProtKB-SubCell"/>
</dbReference>
<dbReference type="PANTHER" id="PTHR30329">
    <property type="entry name" value="STATOR ELEMENT OF FLAGELLAR MOTOR COMPLEX"/>
    <property type="match status" value="1"/>
</dbReference>
<dbReference type="PRINTS" id="PR01021">
    <property type="entry name" value="OMPADOMAIN"/>
</dbReference>
<dbReference type="OrthoDB" id="9792021at2"/>
<dbReference type="InterPro" id="IPR050330">
    <property type="entry name" value="Bact_OuterMem_StrucFunc"/>
</dbReference>
<name>A0A1M5Q020_9RHOB</name>
<evidence type="ECO:0000313" key="8">
    <source>
        <dbReference type="Proteomes" id="UP000184074"/>
    </source>
</evidence>
<dbReference type="SUPFAM" id="SSF103088">
    <property type="entry name" value="OmpA-like"/>
    <property type="match status" value="1"/>
</dbReference>
<evidence type="ECO:0000256" key="4">
    <source>
        <dbReference type="PROSITE-ProRule" id="PRU00473"/>
    </source>
</evidence>